<gene>
    <name evidence="2" type="ORF">M9Y10_028573</name>
</gene>
<feature type="transmembrane region" description="Helical" evidence="1">
    <location>
        <begin position="67"/>
        <end position="87"/>
    </location>
</feature>
<comment type="caution">
    <text evidence="2">The sequence shown here is derived from an EMBL/GenBank/DDBJ whole genome shotgun (WGS) entry which is preliminary data.</text>
</comment>
<feature type="transmembrane region" description="Helical" evidence="1">
    <location>
        <begin position="159"/>
        <end position="182"/>
    </location>
</feature>
<evidence type="ECO:0000313" key="2">
    <source>
        <dbReference type="EMBL" id="KAK8891365.1"/>
    </source>
</evidence>
<feature type="transmembrane region" description="Helical" evidence="1">
    <location>
        <begin position="397"/>
        <end position="414"/>
    </location>
</feature>
<accession>A0ABR2KN35</accession>
<feature type="transmembrane region" description="Helical" evidence="1">
    <location>
        <begin position="36"/>
        <end position="55"/>
    </location>
</feature>
<dbReference type="Proteomes" id="UP001470230">
    <property type="component" value="Unassembled WGS sequence"/>
</dbReference>
<organism evidence="2 3">
    <name type="scientific">Tritrichomonas musculus</name>
    <dbReference type="NCBI Taxonomy" id="1915356"/>
    <lineage>
        <taxon>Eukaryota</taxon>
        <taxon>Metamonada</taxon>
        <taxon>Parabasalia</taxon>
        <taxon>Tritrichomonadida</taxon>
        <taxon>Tritrichomonadidae</taxon>
        <taxon>Tritrichomonas</taxon>
    </lineage>
</organism>
<dbReference type="EMBL" id="JAPFFF010000004">
    <property type="protein sequence ID" value="KAK8891365.1"/>
    <property type="molecule type" value="Genomic_DNA"/>
</dbReference>
<name>A0ABR2KN35_9EUKA</name>
<reference evidence="2 3" key="1">
    <citation type="submission" date="2024-04" db="EMBL/GenBank/DDBJ databases">
        <title>Tritrichomonas musculus Genome.</title>
        <authorList>
            <person name="Alves-Ferreira E."/>
            <person name="Grigg M."/>
            <person name="Lorenzi H."/>
            <person name="Galac M."/>
        </authorList>
    </citation>
    <scope>NUCLEOTIDE SEQUENCE [LARGE SCALE GENOMIC DNA]</scope>
    <source>
        <strain evidence="2 3">EAF2021</strain>
    </source>
</reference>
<proteinExistence type="predicted"/>
<keyword evidence="3" id="KW-1185">Reference proteome</keyword>
<keyword evidence="1" id="KW-0812">Transmembrane</keyword>
<protein>
    <submittedName>
        <fullName evidence="2">Uncharacterized protein</fullName>
    </submittedName>
</protein>
<feature type="transmembrane region" description="Helical" evidence="1">
    <location>
        <begin position="132"/>
        <end position="152"/>
    </location>
</feature>
<keyword evidence="1" id="KW-1133">Transmembrane helix</keyword>
<keyword evidence="1" id="KW-0472">Membrane</keyword>
<feature type="transmembrane region" description="Helical" evidence="1">
    <location>
        <begin position="368"/>
        <end position="391"/>
    </location>
</feature>
<evidence type="ECO:0000313" key="3">
    <source>
        <dbReference type="Proteomes" id="UP001470230"/>
    </source>
</evidence>
<evidence type="ECO:0000256" key="1">
    <source>
        <dbReference type="SAM" id="Phobius"/>
    </source>
</evidence>
<feature type="transmembrane region" description="Helical" evidence="1">
    <location>
        <begin position="194"/>
        <end position="214"/>
    </location>
</feature>
<feature type="transmembrane region" description="Helical" evidence="1">
    <location>
        <begin position="99"/>
        <end position="120"/>
    </location>
</feature>
<sequence length="446" mass="49161">MNLEYLQESHTFHVERIMDFLSRNLPLCAVHQTRTIIFFCYLFACLIEFLLYPPYSVGNTPFTNNTLLIPIIIVVCLHIILAIFYVFGALFERASCVTGLGLMFFFHVMVPLVFLIGYIIVSTTNVRTERYYFAFSIIFALGFFLDFICGVLSRKKQVVALTFEILAVVPAAILASLYYSHIIKKVWIPFLPPFIYFGIYFTFLIFLSPCCGVLHQCSLKFLSDPEISVEFEAAIDPQLKPFKSRTDWVDEPDALGSDHGIDSIGTPGTMGIDMGMNLGSGNPMALGPGGSTNLGKMGGQGPSGIGAGSIGAGIGIGSGSGTTGGSGLRRENRPRWMARTQDGETITRFPSRADFQLYNVDGAPKSPLYLASPLPMLLFAVFLSLILVQCITPLTNFYLWLALAFILLIISIMLNSRATACSVLAITNLDDRNVDILWDHPSLSLL</sequence>